<dbReference type="AlphaFoldDB" id="A0A2G1W2M8"/>
<feature type="transmembrane region" description="Helical" evidence="1">
    <location>
        <begin position="98"/>
        <end position="120"/>
    </location>
</feature>
<comment type="caution">
    <text evidence="2">The sequence shown here is derived from an EMBL/GenBank/DDBJ whole genome shotgun (WGS) entry which is preliminary data.</text>
</comment>
<evidence type="ECO:0000256" key="1">
    <source>
        <dbReference type="SAM" id="Phobius"/>
    </source>
</evidence>
<evidence type="ECO:0000313" key="2">
    <source>
        <dbReference type="EMBL" id="PHQ33297.1"/>
    </source>
</evidence>
<accession>A0A2G1W2M8</accession>
<dbReference type="RefSeq" id="WP_099262692.1">
    <property type="nucleotide sequence ID" value="NZ_NIZW01000018.1"/>
</dbReference>
<dbReference type="GeneID" id="90610549"/>
<keyword evidence="1" id="KW-0472">Membrane</keyword>
<dbReference type="Proteomes" id="UP000225740">
    <property type="component" value="Unassembled WGS sequence"/>
</dbReference>
<evidence type="ECO:0000313" key="3">
    <source>
        <dbReference type="Proteomes" id="UP000225740"/>
    </source>
</evidence>
<keyword evidence="1" id="KW-1133">Transmembrane helix</keyword>
<gene>
    <name evidence="2" type="ORF">CEE69_21460</name>
</gene>
<dbReference type="OrthoDB" id="257484at2"/>
<dbReference type="EMBL" id="NIZW01000018">
    <property type="protein sequence ID" value="PHQ33297.1"/>
    <property type="molecule type" value="Genomic_DNA"/>
</dbReference>
<protein>
    <submittedName>
        <fullName evidence="2">Uncharacterized protein</fullName>
    </submittedName>
</protein>
<keyword evidence="1" id="KW-0812">Transmembrane</keyword>
<feature type="transmembrane region" description="Helical" evidence="1">
    <location>
        <begin position="69"/>
        <end position="86"/>
    </location>
</feature>
<sequence>MNQPESSKSLFLGGAAKATAANRERDVPRMGAESGYEAVVVDDVAPVRISAFIGFLISLTSFTAAVAKPMLVLPALAFVICLFALRKHDGKAKPVGTMVARIGLVLACLFGSTGFFVHYLKYRTLGDQASYFAQQYLELAANGEEALALELQKSAPNRQVSTMKLDAAYEMDQSAQEQLENFRSGAYADVKRVGPDVEWELDRRPRVFQKYGREKVDTYWRDPTGQFKGVIQIELQWTPSRDEDESDWQVSLFQVERELIVAPVVL</sequence>
<reference evidence="2 3" key="1">
    <citation type="submission" date="2017-06" db="EMBL/GenBank/DDBJ databases">
        <title>Description of Rhodopirellula bahusiensis sp. nov.</title>
        <authorList>
            <person name="Kizina J."/>
            <person name="Harder J."/>
        </authorList>
    </citation>
    <scope>NUCLEOTIDE SEQUENCE [LARGE SCALE GENOMIC DNA]</scope>
    <source>
        <strain evidence="2 3">SWK21</strain>
    </source>
</reference>
<keyword evidence="3" id="KW-1185">Reference proteome</keyword>
<name>A0A2G1W2M8_9BACT</name>
<proteinExistence type="predicted"/>
<organism evidence="2 3">
    <name type="scientific">Rhodopirellula bahusiensis</name>
    <dbReference type="NCBI Taxonomy" id="2014065"/>
    <lineage>
        <taxon>Bacteria</taxon>
        <taxon>Pseudomonadati</taxon>
        <taxon>Planctomycetota</taxon>
        <taxon>Planctomycetia</taxon>
        <taxon>Pirellulales</taxon>
        <taxon>Pirellulaceae</taxon>
        <taxon>Rhodopirellula</taxon>
    </lineage>
</organism>